<sequence>MPKHTPSAQSYSHPNVPDIDQSDRLVPINLRQTGPTPVEMLISTRVRKSPFWHLSVEAGAWRATVYNRMYHPRGYIRDKDGGTMAEYRSLVHRVTLWDVAVERQIRVRGPDAEDFVNFVITRDATRIEPMHGKYCILCDQKGRILNDPVLLRLDEDEFWFSISDSDMLLWLNGVNIRGDWQVEIDEIDVAPLQVQGPLSEDLMVDIVGPELRDLPYYGMMQATIGGAPVVISQTGFSGEKGYEVYVRDASKNAEAVWYAIRGKGAPYGLRIIAPGHHRRIAAGILSWGQDMDNETSPFQVNLAYQVPKKKPADYIGKTELERQRAVIEEGEFPFKLKLAGIKLGGLPIIDYAPDFWLVQDKDGKRVGYVTSAWWSPELGVNIALVQVPPALSDIGTPLKVELPESYSEDSGHAVVAEVCDVPFRPSEHPSARELAFAAEQSSAE</sequence>
<feature type="domain" description="Aminomethyltransferase C-terminal" evidence="3">
    <location>
        <begin position="361"/>
        <end position="404"/>
    </location>
</feature>
<dbReference type="InterPro" id="IPR028896">
    <property type="entry name" value="GcvT/YgfZ/DmdA"/>
</dbReference>
<dbReference type="RefSeq" id="WP_229747791.1">
    <property type="nucleotide sequence ID" value="NZ_BMFC01000006.1"/>
</dbReference>
<dbReference type="InterPro" id="IPR013977">
    <property type="entry name" value="GcvT_C"/>
</dbReference>
<gene>
    <name evidence="4" type="ORF">GCM10011363_26130</name>
</gene>
<dbReference type="Pfam" id="PF01571">
    <property type="entry name" value="GCV_T"/>
    <property type="match status" value="1"/>
</dbReference>
<feature type="domain" description="GCVT N-terminal" evidence="2">
    <location>
        <begin position="57"/>
        <end position="310"/>
    </location>
</feature>
<evidence type="ECO:0000313" key="4">
    <source>
        <dbReference type="EMBL" id="GGC08133.1"/>
    </source>
</evidence>
<dbReference type="EMBL" id="BMFC01000006">
    <property type="protein sequence ID" value="GGC08133.1"/>
    <property type="molecule type" value="Genomic_DNA"/>
</dbReference>
<reference evidence="5" key="1">
    <citation type="journal article" date="2019" name="Int. J. Syst. Evol. Microbiol.">
        <title>The Global Catalogue of Microorganisms (GCM) 10K type strain sequencing project: providing services to taxonomists for standard genome sequencing and annotation.</title>
        <authorList>
            <consortium name="The Broad Institute Genomics Platform"/>
            <consortium name="The Broad Institute Genome Sequencing Center for Infectious Disease"/>
            <person name="Wu L."/>
            <person name="Ma J."/>
        </authorList>
    </citation>
    <scope>NUCLEOTIDE SEQUENCE [LARGE SCALE GENOMIC DNA]</scope>
    <source>
        <strain evidence="5">CGMCC 1.12478</strain>
    </source>
</reference>
<proteinExistence type="predicted"/>
<name>A0ABQ1KUD9_9RHOB</name>
<evidence type="ECO:0000256" key="1">
    <source>
        <dbReference type="SAM" id="MobiDB-lite"/>
    </source>
</evidence>
<dbReference type="PIRSF" id="PIRSF006487">
    <property type="entry name" value="GcvT"/>
    <property type="match status" value="1"/>
</dbReference>
<dbReference type="InterPro" id="IPR029043">
    <property type="entry name" value="GcvT/YgfZ_C"/>
</dbReference>
<comment type="caution">
    <text evidence="4">The sequence shown here is derived from an EMBL/GenBank/DDBJ whole genome shotgun (WGS) entry which is preliminary data.</text>
</comment>
<dbReference type="InterPro" id="IPR006222">
    <property type="entry name" value="GCVT_N"/>
</dbReference>
<dbReference type="Gene3D" id="3.30.1360.120">
    <property type="entry name" value="Probable tRNA modification gtpase trme, domain 1"/>
    <property type="match status" value="1"/>
</dbReference>
<accession>A0ABQ1KUD9</accession>
<evidence type="ECO:0000313" key="5">
    <source>
        <dbReference type="Proteomes" id="UP000645462"/>
    </source>
</evidence>
<dbReference type="SUPFAM" id="SSF103025">
    <property type="entry name" value="Folate-binding domain"/>
    <property type="match status" value="1"/>
</dbReference>
<dbReference type="PANTHER" id="PTHR43757:SF2">
    <property type="entry name" value="AMINOMETHYLTRANSFERASE, MITOCHONDRIAL"/>
    <property type="match status" value="1"/>
</dbReference>
<dbReference type="Proteomes" id="UP000645462">
    <property type="component" value="Unassembled WGS sequence"/>
</dbReference>
<evidence type="ECO:0000259" key="2">
    <source>
        <dbReference type="Pfam" id="PF01571"/>
    </source>
</evidence>
<dbReference type="InterPro" id="IPR027266">
    <property type="entry name" value="TrmE/GcvT-like"/>
</dbReference>
<protein>
    <submittedName>
        <fullName evidence="4">Glycine cleavage system protein T</fullName>
    </submittedName>
</protein>
<dbReference type="Pfam" id="PF08669">
    <property type="entry name" value="GCV_T_C"/>
    <property type="match status" value="1"/>
</dbReference>
<feature type="compositionally biased region" description="Polar residues" evidence="1">
    <location>
        <begin position="1"/>
        <end position="13"/>
    </location>
</feature>
<dbReference type="SUPFAM" id="SSF101790">
    <property type="entry name" value="Aminomethyltransferase beta-barrel domain"/>
    <property type="match status" value="1"/>
</dbReference>
<keyword evidence="5" id="KW-1185">Reference proteome</keyword>
<feature type="region of interest" description="Disordered" evidence="1">
    <location>
        <begin position="1"/>
        <end position="22"/>
    </location>
</feature>
<dbReference type="PANTHER" id="PTHR43757">
    <property type="entry name" value="AMINOMETHYLTRANSFERASE"/>
    <property type="match status" value="1"/>
</dbReference>
<organism evidence="4 5">
    <name type="scientific">Marivita lacus</name>
    <dbReference type="NCBI Taxonomy" id="1323742"/>
    <lineage>
        <taxon>Bacteria</taxon>
        <taxon>Pseudomonadati</taxon>
        <taxon>Pseudomonadota</taxon>
        <taxon>Alphaproteobacteria</taxon>
        <taxon>Rhodobacterales</taxon>
        <taxon>Roseobacteraceae</taxon>
        <taxon>Marivita</taxon>
    </lineage>
</organism>
<evidence type="ECO:0000259" key="3">
    <source>
        <dbReference type="Pfam" id="PF08669"/>
    </source>
</evidence>